<reference evidence="3" key="2">
    <citation type="submission" date="2020-04" db="EMBL/GenBank/DDBJ databases">
        <authorList>
            <consortium name="NCBI Genome Project"/>
        </authorList>
    </citation>
    <scope>NUCLEOTIDE SEQUENCE</scope>
    <source>
        <strain evidence="3">CBS 342.82</strain>
    </source>
</reference>
<organism evidence="3">
    <name type="scientific">Dissoconium aciculare CBS 342.82</name>
    <dbReference type="NCBI Taxonomy" id="1314786"/>
    <lineage>
        <taxon>Eukaryota</taxon>
        <taxon>Fungi</taxon>
        <taxon>Dikarya</taxon>
        <taxon>Ascomycota</taxon>
        <taxon>Pezizomycotina</taxon>
        <taxon>Dothideomycetes</taxon>
        <taxon>Dothideomycetidae</taxon>
        <taxon>Mycosphaerellales</taxon>
        <taxon>Dissoconiaceae</taxon>
        <taxon>Dissoconium</taxon>
    </lineage>
</organism>
<evidence type="ECO:0000313" key="2">
    <source>
        <dbReference type="Proteomes" id="UP000504637"/>
    </source>
</evidence>
<sequence>MDKLKGVAKGGWHPSGDKAIHRDTWKSDLKGIASGKKHDPYESARNHQSTPLTSLKDPDSFGPPPKHIPNSHDDTNSQALSTVRRPAAASGSGARVPTAASRQIEQSVEVAKPVVPYRTDTTGLRTDNLPKPPSRSAIGGVPSPKTASPVPLPARQTTGIIPRGGPPPVLPPRENSATTQHGPTPPPAYNALNSNRNVPLVSVNPQAASNLARAGISVPALGIDTASTGAASRPAAGTSQVNELQQRFARMNASASASPISPTAAGMVAAAAQKKAAPPPPPKKAILQSHDESPIPSAGAPPPIPLSSKPRP</sequence>
<proteinExistence type="predicted"/>
<accession>A0A6J3LW45</accession>
<gene>
    <name evidence="3" type="ORF">K489DRAFT_412576</name>
</gene>
<reference evidence="3" key="3">
    <citation type="submission" date="2025-08" db="UniProtKB">
        <authorList>
            <consortium name="RefSeq"/>
        </authorList>
    </citation>
    <scope>IDENTIFICATION</scope>
    <source>
        <strain evidence="3">CBS 342.82</strain>
    </source>
</reference>
<dbReference type="Proteomes" id="UP000504637">
    <property type="component" value="Unplaced"/>
</dbReference>
<reference evidence="3" key="1">
    <citation type="submission" date="2020-01" db="EMBL/GenBank/DDBJ databases">
        <authorList>
            <consortium name="DOE Joint Genome Institute"/>
            <person name="Haridas S."/>
            <person name="Albert R."/>
            <person name="Binder M."/>
            <person name="Bloem J."/>
            <person name="Labutti K."/>
            <person name="Salamov A."/>
            <person name="Andreopoulos B."/>
            <person name="Baker S.E."/>
            <person name="Barry K."/>
            <person name="Bills G."/>
            <person name="Bluhm B.H."/>
            <person name="Cannon C."/>
            <person name="Castanera R."/>
            <person name="Culley D.E."/>
            <person name="Daum C."/>
            <person name="Ezra D."/>
            <person name="Gonzalez J.B."/>
            <person name="Henrissat B."/>
            <person name="Kuo A."/>
            <person name="Liang C."/>
            <person name="Lipzen A."/>
            <person name="Lutzoni F."/>
            <person name="Magnuson J."/>
            <person name="Mondo S."/>
            <person name="Nolan M."/>
            <person name="Ohm R."/>
            <person name="Pangilinan J."/>
            <person name="Park H.-J."/>
            <person name="Ramirez L."/>
            <person name="Alfaro M."/>
            <person name="Sun H."/>
            <person name="Tritt A."/>
            <person name="Yoshinaga Y."/>
            <person name="Zwiers L.-H."/>
            <person name="Turgeon B.G."/>
            <person name="Goodwin S.B."/>
            <person name="Spatafora J.W."/>
            <person name="Crous P.W."/>
            <person name="Grigoriev I.V."/>
        </authorList>
    </citation>
    <scope>NUCLEOTIDE SEQUENCE</scope>
    <source>
        <strain evidence="3">CBS 342.82</strain>
    </source>
</reference>
<dbReference type="AlphaFoldDB" id="A0A6J3LW45"/>
<evidence type="ECO:0000256" key="1">
    <source>
        <dbReference type="SAM" id="MobiDB-lite"/>
    </source>
</evidence>
<feature type="region of interest" description="Disordered" evidence="1">
    <location>
        <begin position="1"/>
        <end position="194"/>
    </location>
</feature>
<feature type="compositionally biased region" description="Basic and acidic residues" evidence="1">
    <location>
        <begin position="15"/>
        <end position="29"/>
    </location>
</feature>
<evidence type="ECO:0000313" key="3">
    <source>
        <dbReference type="RefSeq" id="XP_033456929.1"/>
    </source>
</evidence>
<feature type="compositionally biased region" description="Low complexity" evidence="1">
    <location>
        <begin position="253"/>
        <end position="276"/>
    </location>
</feature>
<dbReference type="OrthoDB" id="3357271at2759"/>
<feature type="compositionally biased region" description="Basic and acidic residues" evidence="1">
    <location>
        <begin position="36"/>
        <end position="45"/>
    </location>
</feature>
<dbReference type="GeneID" id="54365742"/>
<feature type="region of interest" description="Disordered" evidence="1">
    <location>
        <begin position="250"/>
        <end position="312"/>
    </location>
</feature>
<keyword evidence="2" id="KW-1185">Reference proteome</keyword>
<protein>
    <submittedName>
        <fullName evidence="3">Uncharacterized protein</fullName>
    </submittedName>
</protein>
<dbReference type="RefSeq" id="XP_033456929.1">
    <property type="nucleotide sequence ID" value="XM_033607943.1"/>
</dbReference>
<name>A0A6J3LW45_9PEZI</name>
<feature type="compositionally biased region" description="Low complexity" evidence="1">
    <location>
        <begin position="83"/>
        <end position="97"/>
    </location>
</feature>